<organism evidence="2 3">
    <name type="scientific">Rhizophagus irregularis</name>
    <dbReference type="NCBI Taxonomy" id="588596"/>
    <lineage>
        <taxon>Eukaryota</taxon>
        <taxon>Fungi</taxon>
        <taxon>Fungi incertae sedis</taxon>
        <taxon>Mucoromycota</taxon>
        <taxon>Glomeromycotina</taxon>
        <taxon>Glomeromycetes</taxon>
        <taxon>Glomerales</taxon>
        <taxon>Glomeraceae</taxon>
        <taxon>Rhizophagus</taxon>
    </lineage>
</organism>
<dbReference type="Pfam" id="PF02179">
    <property type="entry name" value="BAG"/>
    <property type="match status" value="1"/>
</dbReference>
<sequence>MFIYPSFMYEPRTPPSFYPHTRNYPCSYHHNNYSPFCNQPEPFYYSTPRNYFPFDEEDQREQLLREQFLRKQQEHEREQELERLKSFYDHKARQQKQPEVSTYNTNYQPKKSFKVKIQSDEDEAKAKINKSQAAHKIYNFIKNQSANKQTRKILNKLHILHRIENELKKIQKTKHLGNLTFDTKENGKQILPISIDNKKFLEYEDKIVKSFDKLDEIQSEGVDIIRDRRKFLVNFAQTLLDELDIEKENQWKVFSMPLENEGNKNNVEPIITPISKKLESEKIENPNENV</sequence>
<dbReference type="Gene3D" id="1.20.58.120">
    <property type="entry name" value="BAG domain"/>
    <property type="match status" value="1"/>
</dbReference>
<dbReference type="VEuPathDB" id="FungiDB:FUN_017085"/>
<dbReference type="AlphaFoldDB" id="A0A2N1NCI7"/>
<reference evidence="2 3" key="2">
    <citation type="submission" date="2017-10" db="EMBL/GenBank/DDBJ databases">
        <title>Extensive intraspecific genome diversity in a model arbuscular mycorrhizal fungus.</title>
        <authorList>
            <person name="Chen E.C.H."/>
            <person name="Morin E."/>
            <person name="Baudet D."/>
            <person name="Noel J."/>
            <person name="Ndikumana S."/>
            <person name="Charron P."/>
            <person name="St-Onge C."/>
            <person name="Giorgi J."/>
            <person name="Grigoriev I.V."/>
            <person name="Roux C."/>
            <person name="Martin F.M."/>
            <person name="Corradi N."/>
        </authorList>
    </citation>
    <scope>NUCLEOTIDE SEQUENCE [LARGE SCALE GENOMIC DNA]</scope>
    <source>
        <strain evidence="2 3">C2</strain>
    </source>
</reference>
<protein>
    <recommendedName>
        <fullName evidence="1">BAG domain-containing protein</fullName>
    </recommendedName>
</protein>
<dbReference type="Proteomes" id="UP000233469">
    <property type="component" value="Unassembled WGS sequence"/>
</dbReference>
<accession>A0A2N1NCI7</accession>
<dbReference type="SUPFAM" id="SSF63491">
    <property type="entry name" value="BAG domain"/>
    <property type="match status" value="1"/>
</dbReference>
<evidence type="ECO:0000313" key="3">
    <source>
        <dbReference type="Proteomes" id="UP000233469"/>
    </source>
</evidence>
<comment type="caution">
    <text evidence="2">The sequence shown here is derived from an EMBL/GenBank/DDBJ whole genome shotgun (WGS) entry which is preliminary data.</text>
</comment>
<evidence type="ECO:0000313" key="2">
    <source>
        <dbReference type="EMBL" id="PKK71598.1"/>
    </source>
</evidence>
<dbReference type="VEuPathDB" id="FungiDB:RhiirA1_418339"/>
<dbReference type="OrthoDB" id="333905at2759"/>
<reference evidence="2 3" key="1">
    <citation type="submission" date="2016-04" db="EMBL/GenBank/DDBJ databases">
        <title>Genome analyses suggest a sexual origin of heterokaryosis in a supposedly ancient asexual fungus.</title>
        <authorList>
            <person name="Ropars J."/>
            <person name="Sedzielewska K."/>
            <person name="Noel J."/>
            <person name="Charron P."/>
            <person name="Farinelli L."/>
            <person name="Marton T."/>
            <person name="Kruger M."/>
            <person name="Pelin A."/>
            <person name="Brachmann A."/>
            <person name="Corradi N."/>
        </authorList>
    </citation>
    <scope>NUCLEOTIDE SEQUENCE [LARGE SCALE GENOMIC DNA]</scope>
    <source>
        <strain evidence="2 3">C2</strain>
    </source>
</reference>
<dbReference type="VEuPathDB" id="FungiDB:RhiirA1_418338"/>
<dbReference type="InterPro" id="IPR036533">
    <property type="entry name" value="BAG_dom_sf"/>
</dbReference>
<gene>
    <name evidence="2" type="ORF">RhiirC2_419970</name>
</gene>
<proteinExistence type="predicted"/>
<dbReference type="GO" id="GO:0051087">
    <property type="term" value="F:protein-folding chaperone binding"/>
    <property type="evidence" value="ECO:0007669"/>
    <property type="project" value="InterPro"/>
</dbReference>
<name>A0A2N1NCI7_9GLOM</name>
<dbReference type="InterPro" id="IPR003103">
    <property type="entry name" value="BAG_domain"/>
</dbReference>
<feature type="domain" description="BAG" evidence="1">
    <location>
        <begin position="167"/>
        <end position="244"/>
    </location>
</feature>
<evidence type="ECO:0000259" key="1">
    <source>
        <dbReference type="Pfam" id="PF02179"/>
    </source>
</evidence>
<dbReference type="EMBL" id="LLXL01000506">
    <property type="protein sequence ID" value="PKK71598.1"/>
    <property type="molecule type" value="Genomic_DNA"/>
</dbReference>
<dbReference type="VEuPathDB" id="FungiDB:RhiirFUN_022425"/>